<dbReference type="VEuPathDB" id="VectorBase:GPPI051091"/>
<proteinExistence type="predicted"/>
<evidence type="ECO:0000313" key="2">
    <source>
        <dbReference type="Proteomes" id="UP000092460"/>
    </source>
</evidence>
<dbReference type="AlphaFoldDB" id="A0A1B0C787"/>
<evidence type="ECO:0000313" key="1">
    <source>
        <dbReference type="EnsemblMetazoa" id="GPPI051091-PA"/>
    </source>
</evidence>
<reference evidence="1" key="2">
    <citation type="submission" date="2020-05" db="UniProtKB">
        <authorList>
            <consortium name="EnsemblMetazoa"/>
        </authorList>
    </citation>
    <scope>IDENTIFICATION</scope>
    <source>
        <strain evidence="1">IAEA</strain>
    </source>
</reference>
<dbReference type="EMBL" id="JXJN01027848">
    <property type="status" value="NOT_ANNOTATED_CDS"/>
    <property type="molecule type" value="Genomic_DNA"/>
</dbReference>
<organism evidence="1 2">
    <name type="scientific">Glossina palpalis gambiensis</name>
    <dbReference type="NCBI Taxonomy" id="67801"/>
    <lineage>
        <taxon>Eukaryota</taxon>
        <taxon>Metazoa</taxon>
        <taxon>Ecdysozoa</taxon>
        <taxon>Arthropoda</taxon>
        <taxon>Hexapoda</taxon>
        <taxon>Insecta</taxon>
        <taxon>Pterygota</taxon>
        <taxon>Neoptera</taxon>
        <taxon>Endopterygota</taxon>
        <taxon>Diptera</taxon>
        <taxon>Brachycera</taxon>
        <taxon>Muscomorpha</taxon>
        <taxon>Hippoboscoidea</taxon>
        <taxon>Glossinidae</taxon>
        <taxon>Glossina</taxon>
    </lineage>
</organism>
<protein>
    <submittedName>
        <fullName evidence="1">Uncharacterized protein</fullName>
    </submittedName>
</protein>
<accession>A0A1B0C787</accession>
<keyword evidence="2" id="KW-1185">Reference proteome</keyword>
<name>A0A1B0C787_9MUSC</name>
<dbReference type="Proteomes" id="UP000092460">
    <property type="component" value="Unassembled WGS sequence"/>
</dbReference>
<reference evidence="2" key="1">
    <citation type="submission" date="2015-01" db="EMBL/GenBank/DDBJ databases">
        <authorList>
            <person name="Aksoy S."/>
            <person name="Warren W."/>
            <person name="Wilson R.K."/>
        </authorList>
    </citation>
    <scope>NUCLEOTIDE SEQUENCE [LARGE SCALE GENOMIC DNA]</scope>
    <source>
        <strain evidence="2">IAEA</strain>
    </source>
</reference>
<sequence length="81" mass="9312">YWDSNNDLFPRTRSVQFFHIFNLIESIAIPYAIHFTGWQALRSRISTDICPDYETNTSLAKPALIGRIEAQINGGFFSKKT</sequence>
<dbReference type="EnsemblMetazoa" id="GPPI051091-RA">
    <property type="protein sequence ID" value="GPPI051091-PA"/>
    <property type="gene ID" value="GPPI051091"/>
</dbReference>